<keyword evidence="1" id="KW-1003">Cell membrane</keyword>
<keyword evidence="5 10" id="KW-0378">Hydrolase</keyword>
<dbReference type="Pfam" id="PF01435">
    <property type="entry name" value="Peptidase_M48"/>
    <property type="match status" value="1"/>
</dbReference>
<evidence type="ECO:0000256" key="9">
    <source>
        <dbReference type="ARBA" id="ARBA00023136"/>
    </source>
</evidence>
<evidence type="ECO:0000313" key="14">
    <source>
        <dbReference type="Proteomes" id="UP001055125"/>
    </source>
</evidence>
<evidence type="ECO:0000256" key="10">
    <source>
        <dbReference type="RuleBase" id="RU003983"/>
    </source>
</evidence>
<keyword evidence="8 10" id="KW-0482">Metalloprotease</keyword>
<keyword evidence="9 11" id="KW-0472">Membrane</keyword>
<dbReference type="GO" id="GO:0006508">
    <property type="term" value="P:proteolysis"/>
    <property type="evidence" value="ECO:0007669"/>
    <property type="project" value="UniProtKB-KW"/>
</dbReference>
<gene>
    <name evidence="13" type="primary">htpX</name>
    <name evidence="13" type="ORF">OCOJLMKI_4366</name>
</gene>
<feature type="transmembrane region" description="Helical" evidence="11">
    <location>
        <begin position="66"/>
        <end position="85"/>
    </location>
</feature>
<reference evidence="13" key="1">
    <citation type="journal article" date="2021" name="Front. Microbiol.">
        <title>Comprehensive Comparative Genomics and Phenotyping of Methylobacterium Species.</title>
        <authorList>
            <person name="Alessa O."/>
            <person name="Ogura Y."/>
            <person name="Fujitani Y."/>
            <person name="Takami H."/>
            <person name="Hayashi T."/>
            <person name="Sahin N."/>
            <person name="Tani A."/>
        </authorList>
    </citation>
    <scope>NUCLEOTIDE SEQUENCE</scope>
    <source>
        <strain evidence="13">DSM 19015</strain>
    </source>
</reference>
<dbReference type="PANTHER" id="PTHR43221">
    <property type="entry name" value="PROTEASE HTPX"/>
    <property type="match status" value="1"/>
</dbReference>
<keyword evidence="2 10" id="KW-0645">Protease</keyword>
<dbReference type="GO" id="GO:0008233">
    <property type="term" value="F:peptidase activity"/>
    <property type="evidence" value="ECO:0007669"/>
    <property type="project" value="UniProtKB-KW"/>
</dbReference>
<evidence type="ECO:0000259" key="12">
    <source>
        <dbReference type="Pfam" id="PF01435"/>
    </source>
</evidence>
<evidence type="ECO:0000256" key="2">
    <source>
        <dbReference type="ARBA" id="ARBA00022670"/>
    </source>
</evidence>
<evidence type="ECO:0000256" key="3">
    <source>
        <dbReference type="ARBA" id="ARBA00022692"/>
    </source>
</evidence>
<evidence type="ECO:0000256" key="5">
    <source>
        <dbReference type="ARBA" id="ARBA00022801"/>
    </source>
</evidence>
<comment type="caution">
    <text evidence="13">The sequence shown here is derived from an EMBL/GenBank/DDBJ whole genome shotgun (WGS) entry which is preliminary data.</text>
</comment>
<feature type="transmembrane region" description="Helical" evidence="11">
    <location>
        <begin position="182"/>
        <end position="201"/>
    </location>
</feature>
<name>A0ABQ4S3U9_9HYPH</name>
<dbReference type="RefSeq" id="WP_238246217.1">
    <property type="nucleotide sequence ID" value="NZ_BPQP01000078.1"/>
</dbReference>
<dbReference type="InterPro" id="IPR001915">
    <property type="entry name" value="Peptidase_M48"/>
</dbReference>
<dbReference type="Gene3D" id="3.30.2010.10">
    <property type="entry name" value="Metalloproteases ('zincins'), catalytic domain"/>
    <property type="match status" value="1"/>
</dbReference>
<comment type="cofactor">
    <cofactor evidence="10">
        <name>Zn(2+)</name>
        <dbReference type="ChEBI" id="CHEBI:29105"/>
    </cofactor>
    <text evidence="10">Binds 1 zinc ion per subunit.</text>
</comment>
<feature type="transmembrane region" description="Helical" evidence="11">
    <location>
        <begin position="221"/>
        <end position="241"/>
    </location>
</feature>
<evidence type="ECO:0000256" key="8">
    <source>
        <dbReference type="ARBA" id="ARBA00023049"/>
    </source>
</evidence>
<evidence type="ECO:0000256" key="4">
    <source>
        <dbReference type="ARBA" id="ARBA00022723"/>
    </source>
</evidence>
<keyword evidence="4" id="KW-0479">Metal-binding</keyword>
<evidence type="ECO:0000256" key="7">
    <source>
        <dbReference type="ARBA" id="ARBA00022989"/>
    </source>
</evidence>
<comment type="similarity">
    <text evidence="10">Belongs to the peptidase M48 family.</text>
</comment>
<reference evidence="13" key="2">
    <citation type="submission" date="2021-08" db="EMBL/GenBank/DDBJ databases">
        <authorList>
            <person name="Tani A."/>
            <person name="Ola A."/>
            <person name="Ogura Y."/>
            <person name="Katsura K."/>
            <person name="Hayashi T."/>
        </authorList>
    </citation>
    <scope>NUCLEOTIDE SEQUENCE</scope>
    <source>
        <strain evidence="13">DSM 19015</strain>
    </source>
</reference>
<evidence type="ECO:0000256" key="1">
    <source>
        <dbReference type="ARBA" id="ARBA00022475"/>
    </source>
</evidence>
<sequence length="337" mass="35896">MLPAYGLYTHIQANQTRSRLLIAGLFGLVLILAFALALVARATSLSLPRGYPPILSSYLAAALQDMLWVGPLAFLATGLWLLIAYRFHGAMIDRVTGGRLVTREEAPRLYALLENLCIARGLPMPKLGIVDDPALNAYATGLNPSQYAVTVTSGLMAALTDAEMEAVFAHELTHIRNDDVRTMMIAVVVAGIFAFVGEIVFRSGLDLGRASGERKNKGGALPALLIGVALIGLVWLLSQVIRFALSRTREYVADAGAVELTKNPDALITALLKISGRGELPGVPSGVMELCVDNPRSGFKDFLATHPPIDDRIAALTRYAGGRAPASAAVVAPWGRG</sequence>
<proteinExistence type="inferred from homology"/>
<keyword evidence="6 10" id="KW-0862">Zinc</keyword>
<dbReference type="CDD" id="cd07340">
    <property type="entry name" value="M48B_Htpx_like"/>
    <property type="match status" value="1"/>
</dbReference>
<accession>A0ABQ4S3U9</accession>
<dbReference type="EMBL" id="BPQP01000078">
    <property type="protein sequence ID" value="GJD97138.1"/>
    <property type="molecule type" value="Genomic_DNA"/>
</dbReference>
<evidence type="ECO:0000256" key="6">
    <source>
        <dbReference type="ARBA" id="ARBA00022833"/>
    </source>
</evidence>
<feature type="domain" description="Peptidase M48" evidence="12">
    <location>
        <begin position="105"/>
        <end position="318"/>
    </location>
</feature>
<dbReference type="PANTHER" id="PTHR43221:SF2">
    <property type="entry name" value="PROTEASE HTPX HOMOLOG"/>
    <property type="match status" value="1"/>
</dbReference>
<keyword evidence="14" id="KW-1185">Reference proteome</keyword>
<evidence type="ECO:0000256" key="11">
    <source>
        <dbReference type="SAM" id="Phobius"/>
    </source>
</evidence>
<evidence type="ECO:0000313" key="13">
    <source>
        <dbReference type="EMBL" id="GJD97138.1"/>
    </source>
</evidence>
<dbReference type="InterPro" id="IPR050083">
    <property type="entry name" value="HtpX_protease"/>
</dbReference>
<keyword evidence="3 11" id="KW-0812">Transmembrane</keyword>
<organism evidence="13 14">
    <name type="scientific">Methylobacterium iners</name>
    <dbReference type="NCBI Taxonomy" id="418707"/>
    <lineage>
        <taxon>Bacteria</taxon>
        <taxon>Pseudomonadati</taxon>
        <taxon>Pseudomonadota</taxon>
        <taxon>Alphaproteobacteria</taxon>
        <taxon>Hyphomicrobiales</taxon>
        <taxon>Methylobacteriaceae</taxon>
        <taxon>Methylobacterium</taxon>
    </lineage>
</organism>
<keyword evidence="7 11" id="KW-1133">Transmembrane helix</keyword>
<protein>
    <submittedName>
        <fullName evidence="13">Protease HtpX</fullName>
    </submittedName>
</protein>
<dbReference type="Proteomes" id="UP001055125">
    <property type="component" value="Unassembled WGS sequence"/>
</dbReference>